<organism evidence="1">
    <name type="scientific">Rhizophagus irregularis (strain DAOM 181602 / DAOM 197198 / MUCL 43194)</name>
    <name type="common">Arbuscular mycorrhizal fungus</name>
    <name type="synonym">Glomus intraradices</name>
    <dbReference type="NCBI Taxonomy" id="747089"/>
    <lineage>
        <taxon>Eukaryota</taxon>
        <taxon>Fungi</taxon>
        <taxon>Fungi incertae sedis</taxon>
        <taxon>Mucoromycota</taxon>
        <taxon>Glomeromycotina</taxon>
        <taxon>Glomeromycetes</taxon>
        <taxon>Glomerales</taxon>
        <taxon>Glomeraceae</taxon>
        <taxon>Rhizophagus</taxon>
    </lineage>
</organism>
<evidence type="ECO:0000313" key="1">
    <source>
        <dbReference type="EMBL" id="ESA05915.1"/>
    </source>
</evidence>
<name>U9TCR0_RHIID</name>
<sequence>LILHELQISSLDHGYIYGWHGHMVLNLYSFMGMKICQIIERSYNADTLTVEIWNLCKFDPQKGNAYWLEKSNNSQTRLVPRRLSRVISVIGHNNYVLTHTPNHHPSIGTSTNSCDIDEP</sequence>
<gene>
    <name evidence="1" type="ORF">GLOINDRAFT_99507</name>
</gene>
<dbReference type="AlphaFoldDB" id="U9TCR0"/>
<accession>U9TCR0</accession>
<proteinExistence type="predicted"/>
<protein>
    <submittedName>
        <fullName evidence="1">Uncharacterized protein</fullName>
    </submittedName>
</protein>
<dbReference type="EMBL" id="KI292336">
    <property type="protein sequence ID" value="ESA05915.1"/>
    <property type="molecule type" value="Genomic_DNA"/>
</dbReference>
<feature type="non-terminal residue" evidence="1">
    <location>
        <position position="1"/>
    </location>
</feature>
<reference evidence="1" key="1">
    <citation type="submission" date="2013-07" db="EMBL/GenBank/DDBJ databases">
        <title>The genome of an arbuscular mycorrhizal fungus provides insights into the evolution of the oldest plant symbiosis.</title>
        <authorList>
            <consortium name="DOE Joint Genome Institute"/>
            <person name="Tisserant E."/>
            <person name="Malbreil M."/>
            <person name="Kuo A."/>
            <person name="Kohler A."/>
            <person name="Symeonidi A."/>
            <person name="Balestrini R."/>
            <person name="Charron P."/>
            <person name="Duensing N."/>
            <person name="Frei-dit-Frey N."/>
            <person name="Gianinazzi-Pearson V."/>
            <person name="Gilbert B."/>
            <person name="Handa Y."/>
            <person name="Hijri M."/>
            <person name="Kaul R."/>
            <person name="Kawaguchi M."/>
            <person name="Krajinski F."/>
            <person name="Lammers P."/>
            <person name="Lapierre D."/>
            <person name="Masclaux F.G."/>
            <person name="Murat C."/>
            <person name="Morin E."/>
            <person name="Ndikumana S."/>
            <person name="Pagni M."/>
            <person name="Petitpierre D."/>
            <person name="Requena N."/>
            <person name="Rosikiewicz P."/>
            <person name="Riley R."/>
            <person name="Saito K."/>
            <person name="San Clemente H."/>
            <person name="Shapiro H."/>
            <person name="van Tuinen D."/>
            <person name="Becard G."/>
            <person name="Bonfante P."/>
            <person name="Paszkowski U."/>
            <person name="Shachar-Hill Y."/>
            <person name="Young J.P."/>
            <person name="Sanders I.R."/>
            <person name="Henrissat B."/>
            <person name="Rensing S.A."/>
            <person name="Grigoriev I.V."/>
            <person name="Corradi N."/>
            <person name="Roux C."/>
            <person name="Martin F."/>
        </authorList>
    </citation>
    <scope>NUCLEOTIDE SEQUENCE</scope>
    <source>
        <strain evidence="1">DAOM 197198</strain>
    </source>
</reference>
<dbReference type="HOGENOM" id="CLU_2067086_0_0_1"/>